<dbReference type="Proteomes" id="UP001596445">
    <property type="component" value="Unassembled WGS sequence"/>
</dbReference>
<dbReference type="RefSeq" id="WP_267163414.1">
    <property type="nucleotide sequence ID" value="NZ_CP112972.1"/>
</dbReference>
<feature type="domain" description="DICT" evidence="1">
    <location>
        <begin position="113"/>
        <end position="220"/>
    </location>
</feature>
<sequence length="258" mass="29065">MPTYSEDMMDIRECIEFIRYNEKELRLFNVSQTNSLRADLEAYFETQNVRITESRTATGAPEDIAVLSNTAEVLGVLDVPTLRALLETVPRGPGDLGIADKEYEGILGPLKETTFTSYDSEQLLYVSREIEDRARRMGNGSIHAGFQQCSVMADQRRVYTDLARRGIDVHAYGVPDTEPPDFGPGHIHPIQTDEIAETWFVVFDGGGTDAQKSALLAQERDEDFFYGVWTYDPEFVDHVLDYLTQMCTPSIGDVNCEK</sequence>
<dbReference type="GeneID" id="76629534"/>
<evidence type="ECO:0000259" key="1">
    <source>
        <dbReference type="Pfam" id="PF10069"/>
    </source>
</evidence>
<reference evidence="2 3" key="1">
    <citation type="journal article" date="2019" name="Int. J. Syst. Evol. Microbiol.">
        <title>The Global Catalogue of Microorganisms (GCM) 10K type strain sequencing project: providing services to taxonomists for standard genome sequencing and annotation.</title>
        <authorList>
            <consortium name="The Broad Institute Genomics Platform"/>
            <consortium name="The Broad Institute Genome Sequencing Center for Infectious Disease"/>
            <person name="Wu L."/>
            <person name="Ma J."/>
        </authorList>
    </citation>
    <scope>NUCLEOTIDE SEQUENCE [LARGE SCALE GENOMIC DNA]</scope>
    <source>
        <strain evidence="2 3">JCM 30072</strain>
    </source>
</reference>
<dbReference type="PIRSF" id="PIRSF030471">
    <property type="entry name" value="STR_Vng0742h_prd"/>
    <property type="match status" value="1"/>
</dbReference>
<dbReference type="Pfam" id="PF10069">
    <property type="entry name" value="DICT"/>
    <property type="match status" value="1"/>
</dbReference>
<proteinExistence type="predicted"/>
<dbReference type="InterPro" id="IPR019278">
    <property type="entry name" value="DICT_dom"/>
</dbReference>
<name>A0ABD5W0C6_9EURY</name>
<gene>
    <name evidence="2" type="ORF">ACFQQG_04965</name>
</gene>
<evidence type="ECO:0000313" key="3">
    <source>
        <dbReference type="Proteomes" id="UP001596445"/>
    </source>
</evidence>
<dbReference type="InterPro" id="IPR016954">
    <property type="entry name" value="Uncharacterised_Vng0742h"/>
</dbReference>
<dbReference type="EMBL" id="JBHSZI010000001">
    <property type="protein sequence ID" value="MFC7057641.1"/>
    <property type="molecule type" value="Genomic_DNA"/>
</dbReference>
<comment type="caution">
    <text evidence="2">The sequence shown here is derived from an EMBL/GenBank/DDBJ whole genome shotgun (WGS) entry which is preliminary data.</text>
</comment>
<accession>A0ABD5W0C6</accession>
<evidence type="ECO:0000313" key="2">
    <source>
        <dbReference type="EMBL" id="MFC7057641.1"/>
    </source>
</evidence>
<protein>
    <submittedName>
        <fullName evidence="2">DICT sensory domain-containing protein</fullName>
    </submittedName>
</protein>
<keyword evidence="3" id="KW-1185">Reference proteome</keyword>
<organism evidence="2 3">
    <name type="scientific">Halovenus salina</name>
    <dbReference type="NCBI Taxonomy" id="1510225"/>
    <lineage>
        <taxon>Archaea</taxon>
        <taxon>Methanobacteriati</taxon>
        <taxon>Methanobacteriota</taxon>
        <taxon>Stenosarchaea group</taxon>
        <taxon>Halobacteria</taxon>
        <taxon>Halobacteriales</taxon>
        <taxon>Haloarculaceae</taxon>
        <taxon>Halovenus</taxon>
    </lineage>
</organism>
<dbReference type="AlphaFoldDB" id="A0ABD5W0C6"/>